<sequence length="124" mass="14255">MTPASSWWPQLCWVQPKWKQSDSEPSVPLQSTLSSRMGPEPYPKKASGLAEIAMPQPSCRHTTWALVRSQSSSHTVPQMVWKRTSTRPWQLLFPFTTRMMGPADRRRRRGEKNMEMFSHNAKGA</sequence>
<name>A0A9Q1EQG4_SYNKA</name>
<organism evidence="2 3">
    <name type="scientific">Synaphobranchus kaupii</name>
    <name type="common">Kaup's arrowtooth eel</name>
    <dbReference type="NCBI Taxonomy" id="118154"/>
    <lineage>
        <taxon>Eukaryota</taxon>
        <taxon>Metazoa</taxon>
        <taxon>Chordata</taxon>
        <taxon>Craniata</taxon>
        <taxon>Vertebrata</taxon>
        <taxon>Euteleostomi</taxon>
        <taxon>Actinopterygii</taxon>
        <taxon>Neopterygii</taxon>
        <taxon>Teleostei</taxon>
        <taxon>Anguilliformes</taxon>
        <taxon>Synaphobranchidae</taxon>
        <taxon>Synaphobranchus</taxon>
    </lineage>
</organism>
<keyword evidence="3" id="KW-1185">Reference proteome</keyword>
<dbReference type="Proteomes" id="UP001152622">
    <property type="component" value="Chromosome 14"/>
</dbReference>
<dbReference type="AlphaFoldDB" id="A0A9Q1EQG4"/>
<dbReference type="EMBL" id="JAINUF010000014">
    <property type="protein sequence ID" value="KAJ8343057.1"/>
    <property type="molecule type" value="Genomic_DNA"/>
</dbReference>
<feature type="region of interest" description="Disordered" evidence="1">
    <location>
        <begin position="17"/>
        <end position="45"/>
    </location>
</feature>
<feature type="region of interest" description="Disordered" evidence="1">
    <location>
        <begin position="102"/>
        <end position="124"/>
    </location>
</feature>
<protein>
    <submittedName>
        <fullName evidence="2">Uncharacterized protein</fullName>
    </submittedName>
</protein>
<evidence type="ECO:0000313" key="3">
    <source>
        <dbReference type="Proteomes" id="UP001152622"/>
    </source>
</evidence>
<accession>A0A9Q1EQG4</accession>
<comment type="caution">
    <text evidence="2">The sequence shown here is derived from an EMBL/GenBank/DDBJ whole genome shotgun (WGS) entry which is preliminary data.</text>
</comment>
<proteinExistence type="predicted"/>
<evidence type="ECO:0000256" key="1">
    <source>
        <dbReference type="SAM" id="MobiDB-lite"/>
    </source>
</evidence>
<evidence type="ECO:0000313" key="2">
    <source>
        <dbReference type="EMBL" id="KAJ8343057.1"/>
    </source>
</evidence>
<gene>
    <name evidence="2" type="ORF">SKAU_G00329850</name>
</gene>
<reference evidence="2" key="1">
    <citation type="journal article" date="2023" name="Science">
        <title>Genome structures resolve the early diversification of teleost fishes.</title>
        <authorList>
            <person name="Parey E."/>
            <person name="Louis A."/>
            <person name="Montfort J."/>
            <person name="Bouchez O."/>
            <person name="Roques C."/>
            <person name="Iampietro C."/>
            <person name="Lluch J."/>
            <person name="Castinel A."/>
            <person name="Donnadieu C."/>
            <person name="Desvignes T."/>
            <person name="Floi Bucao C."/>
            <person name="Jouanno E."/>
            <person name="Wen M."/>
            <person name="Mejri S."/>
            <person name="Dirks R."/>
            <person name="Jansen H."/>
            <person name="Henkel C."/>
            <person name="Chen W.J."/>
            <person name="Zahm M."/>
            <person name="Cabau C."/>
            <person name="Klopp C."/>
            <person name="Thompson A.W."/>
            <person name="Robinson-Rechavi M."/>
            <person name="Braasch I."/>
            <person name="Lecointre G."/>
            <person name="Bobe J."/>
            <person name="Postlethwait J.H."/>
            <person name="Berthelot C."/>
            <person name="Roest Crollius H."/>
            <person name="Guiguen Y."/>
        </authorList>
    </citation>
    <scope>NUCLEOTIDE SEQUENCE</scope>
    <source>
        <strain evidence="2">WJC10195</strain>
    </source>
</reference>